<gene>
    <name evidence="3" type="ORF">NEF87_004071</name>
</gene>
<feature type="transmembrane region" description="Helical" evidence="1">
    <location>
        <begin position="345"/>
        <end position="363"/>
    </location>
</feature>
<evidence type="ECO:0000256" key="1">
    <source>
        <dbReference type="SAM" id="Phobius"/>
    </source>
</evidence>
<evidence type="ECO:0000313" key="3">
    <source>
        <dbReference type="EMBL" id="UYP47786.1"/>
    </source>
</evidence>
<organism evidence="3 4">
    <name type="scientific">Candidatus Lokiarchaeum ossiferum</name>
    <dbReference type="NCBI Taxonomy" id="2951803"/>
    <lineage>
        <taxon>Archaea</taxon>
        <taxon>Promethearchaeati</taxon>
        <taxon>Promethearchaeota</taxon>
        <taxon>Promethearchaeia</taxon>
        <taxon>Promethearchaeales</taxon>
        <taxon>Promethearchaeaceae</taxon>
        <taxon>Candidatus Lokiarchaeum</taxon>
    </lineage>
</organism>
<keyword evidence="1" id="KW-1133">Transmembrane helix</keyword>
<proteinExistence type="predicted"/>
<feature type="transmembrane region" description="Helical" evidence="1">
    <location>
        <begin position="422"/>
        <end position="445"/>
    </location>
</feature>
<dbReference type="Proteomes" id="UP001208689">
    <property type="component" value="Chromosome"/>
</dbReference>
<protein>
    <recommendedName>
        <fullName evidence="2">Acyltransferase 3 domain-containing protein</fullName>
    </recommendedName>
</protein>
<feature type="transmembrane region" description="Helical" evidence="1">
    <location>
        <begin position="269"/>
        <end position="288"/>
    </location>
</feature>
<name>A0ABY6HW89_9ARCH</name>
<keyword evidence="1" id="KW-0812">Transmembrane</keyword>
<feature type="transmembrane region" description="Helical" evidence="1">
    <location>
        <begin position="179"/>
        <end position="197"/>
    </location>
</feature>
<feature type="transmembrane region" description="Helical" evidence="1">
    <location>
        <begin position="88"/>
        <end position="105"/>
    </location>
</feature>
<feature type="domain" description="Acyltransferase 3" evidence="2">
    <location>
        <begin position="54"/>
        <end position="365"/>
    </location>
</feature>
<reference evidence="3" key="1">
    <citation type="submission" date="2022-09" db="EMBL/GenBank/DDBJ databases">
        <title>Actin cytoskeleton and complex cell architecture in an #Asgard archaeon.</title>
        <authorList>
            <person name="Ponce Toledo R.I."/>
            <person name="Schleper C."/>
            <person name="Rodrigues Oliveira T."/>
            <person name="Wollweber F."/>
            <person name="Xu J."/>
            <person name="Rittmann S."/>
            <person name="Klingl A."/>
            <person name="Pilhofer M."/>
        </authorList>
    </citation>
    <scope>NUCLEOTIDE SEQUENCE</scope>
    <source>
        <strain evidence="3">B-35</strain>
    </source>
</reference>
<dbReference type="InterPro" id="IPR002656">
    <property type="entry name" value="Acyl_transf_3_dom"/>
</dbReference>
<feature type="transmembrane region" description="Helical" evidence="1">
    <location>
        <begin position="126"/>
        <end position="146"/>
    </location>
</feature>
<evidence type="ECO:0000313" key="4">
    <source>
        <dbReference type="Proteomes" id="UP001208689"/>
    </source>
</evidence>
<feature type="transmembrane region" description="Helical" evidence="1">
    <location>
        <begin position="236"/>
        <end position="257"/>
    </location>
</feature>
<accession>A0ABY6HW89</accession>
<dbReference type="EMBL" id="CP104013">
    <property type="protein sequence ID" value="UYP47786.1"/>
    <property type="molecule type" value="Genomic_DNA"/>
</dbReference>
<feature type="transmembrane region" description="Helical" evidence="1">
    <location>
        <begin position="383"/>
        <end position="401"/>
    </location>
</feature>
<feature type="transmembrane region" description="Helical" evidence="1">
    <location>
        <begin position="308"/>
        <end position="325"/>
    </location>
</feature>
<keyword evidence="1" id="KW-0472">Membrane</keyword>
<keyword evidence="4" id="KW-1185">Reference proteome</keyword>
<feature type="transmembrane region" description="Helical" evidence="1">
    <location>
        <begin position="204"/>
        <end position="224"/>
    </location>
</feature>
<dbReference type="Pfam" id="PF01757">
    <property type="entry name" value="Acyl_transf_3"/>
    <property type="match status" value="1"/>
</dbReference>
<sequence length="450" mass="53391">MNCIDLNFVNNISLALCYLPNIEIVNKIMESQSITPSDDTALIAKPTSSKHYFQVDAFKAVMIFLVIMDHTFTHHYLSKYLSTFWERISIPMLVIIMGYNMGISFKKKGYTTIKQLYSLKYFESKLKRYIAPFLILYAAHTILYLLERYTGMTTLNVAYYESPYNVYIGYTPFYGPGSWFLPALFSTILIFPALYWCYLQKPALTLVSTFVIEFGWRVMTYYFYNVFDYTDPARITSSFFGCHIFNMFSAIGLGLWFSTDHDLYAKRNIWMWSLLPLSLLYMFQYVFLGNWLRYNLLFFSWITGDYHLFFFPYSGFLFLVGMKFIPENPEGKYYDWVRRISRSTYHILLTQIFYFSIVYQFFLVMYDGNPYTLDVFDAAPENYGWFFILNLAITFSGGMLWNELETRYYKKKKETKNQQLMYKGIIGISATFFIIRMILIVVFFIKYPIA</sequence>
<feature type="transmembrane region" description="Helical" evidence="1">
    <location>
        <begin position="57"/>
        <end position="76"/>
    </location>
</feature>
<evidence type="ECO:0000259" key="2">
    <source>
        <dbReference type="Pfam" id="PF01757"/>
    </source>
</evidence>